<dbReference type="AlphaFoldDB" id="A0AAD9MCF3"/>
<gene>
    <name evidence="2" type="ORF">P8C59_004414</name>
</gene>
<evidence type="ECO:0000313" key="3">
    <source>
        <dbReference type="Proteomes" id="UP001217918"/>
    </source>
</evidence>
<reference evidence="2" key="1">
    <citation type="journal article" date="2023" name="Mol. Plant Microbe Interact.">
        <title>Elucidating the Obligate Nature and Biological Capacity of an Invasive Fungal Corn Pathogen.</title>
        <authorList>
            <person name="MacCready J.S."/>
            <person name="Roggenkamp E.M."/>
            <person name="Gdanetz K."/>
            <person name="Chilvers M.I."/>
        </authorList>
    </citation>
    <scope>NUCLEOTIDE SEQUENCE</scope>
    <source>
        <strain evidence="2">PM02</strain>
    </source>
</reference>
<comment type="caution">
    <text evidence="2">The sequence shown here is derived from an EMBL/GenBank/DDBJ whole genome shotgun (WGS) entry which is preliminary data.</text>
</comment>
<evidence type="ECO:0000313" key="2">
    <source>
        <dbReference type="EMBL" id="KAK2069870.1"/>
    </source>
</evidence>
<organism evidence="2 3">
    <name type="scientific">Phyllachora maydis</name>
    <dbReference type="NCBI Taxonomy" id="1825666"/>
    <lineage>
        <taxon>Eukaryota</taxon>
        <taxon>Fungi</taxon>
        <taxon>Dikarya</taxon>
        <taxon>Ascomycota</taxon>
        <taxon>Pezizomycotina</taxon>
        <taxon>Sordariomycetes</taxon>
        <taxon>Sordariomycetidae</taxon>
        <taxon>Phyllachorales</taxon>
        <taxon>Phyllachoraceae</taxon>
        <taxon>Phyllachora</taxon>
    </lineage>
</organism>
<dbReference type="EMBL" id="JAQQPM010000003">
    <property type="protein sequence ID" value="KAK2069870.1"/>
    <property type="molecule type" value="Genomic_DNA"/>
</dbReference>
<name>A0AAD9MCF3_9PEZI</name>
<dbReference type="Proteomes" id="UP001217918">
    <property type="component" value="Unassembled WGS sequence"/>
</dbReference>
<keyword evidence="3" id="KW-1185">Reference proteome</keyword>
<evidence type="ECO:0000256" key="1">
    <source>
        <dbReference type="SAM" id="MobiDB-lite"/>
    </source>
</evidence>
<protein>
    <submittedName>
        <fullName evidence="2">Uncharacterized protein</fullName>
    </submittedName>
</protein>
<feature type="region of interest" description="Disordered" evidence="1">
    <location>
        <begin position="412"/>
        <end position="455"/>
    </location>
</feature>
<accession>A0AAD9MCF3</accession>
<proteinExistence type="predicted"/>
<sequence length="455" mass="50102">MIAVRSFFPTNFFSTLRTIIDRPSAHDRQAISGSVILGDANMAHADPAGVAPPPKKGCRARRVKIIRPEADSIYDILHDHAGESLHTPPLCWTDRHIELLGVNFQELETVRTPMPEADGIIVYREPTRMASSIADLLNSVLRHPPRHITTQSAILKDVMSKLFPGSMAKSRQNTDLDMFLEHDAHYAAVLLAMAQAHCYDPLCVQAAKEARSLIQKPLGGVLSRRPLKIPPPKLRDVTVQLLTHDEDQPDATFVVYTAVVSSDFLARFAHPERAPPGLDEARLHMRITFQPVNVFPLIGLKERLAKVLSPAFTGEPRALDPERITFYDSLVASEHRVQHSPSPSFTNSPALFSQDVERDVDPAPLLAAQSLRRPPAVVAALGVVSVIGKRKRLEPTGLDFMARGFTSWASSSEDECEDSECGRGGNSRASEDVPVSPDPKRIRVEQSVVSSLEVC</sequence>